<dbReference type="InterPro" id="IPR007867">
    <property type="entry name" value="GMC_OxRtase_C"/>
</dbReference>
<dbReference type="InterPro" id="IPR000172">
    <property type="entry name" value="GMC_OxRdtase_N"/>
</dbReference>
<proteinExistence type="inferred from homology"/>
<dbReference type="InterPro" id="IPR036188">
    <property type="entry name" value="FAD/NAD-bd_sf"/>
</dbReference>
<dbReference type="Pfam" id="PF05199">
    <property type="entry name" value="GMC_oxred_C"/>
    <property type="match status" value="1"/>
</dbReference>
<sequence length="560" mass="59424">MTETAQRFDYVVAGGGTAGCVLAARLSERPDRRVLLVEAGIDTPPGATPADILDPYPLSYANPAYRWPVRGHALRDDQSPAAPLLQARVLGGGSSIMGMIMLRGIPADYDRWAELGAEGWSWEEVLPWFRRLENDLDFDGPLHGRAGPTEIRRHDPAGWPPIARAAQRIAAERGLPLIADMNGDFRDGYGALPIAGTPERRSFSAGAYLTSAVRARPNLEIMTSTMVASLLWDGARVAGVRVSTPGGTRDCLATETLLSMGALLSPHFLLTQGIGAPETLMTAGVAIRHALNGVGRNLQNHAALTVTAHIKRRGLQHRPERNHNNTMIRYSSGQPGCGASDMMIGIGSRAAWHAVAARVAHFAPIVMAPESRGQVTLDAAAGAKIEFNLLGDPRDEARLGDAIPFIADLIAKLQAERLIGTPVPISRFAAAARFSTRNLRNRLAAGAVARITDLIQSMGEAMLAELGADGMLWSDILRDGEARACFVRANAMPLAHHAGTCRMGRAGDPGAVVDSAGRVYGVPGLRVADASVMPTVPRGNTNLPVLMIAEKIAGAVIAAA</sequence>
<reference evidence="7 8" key="1">
    <citation type="submission" date="2024-05" db="EMBL/GenBank/DDBJ databases">
        <authorList>
            <person name="Liu Q."/>
            <person name="Xin Y.-H."/>
        </authorList>
    </citation>
    <scope>NUCLEOTIDE SEQUENCE [LARGE SCALE GENOMIC DNA]</scope>
    <source>
        <strain evidence="7 8">CGMCC 1.10181</strain>
    </source>
</reference>
<evidence type="ECO:0000256" key="3">
    <source>
        <dbReference type="ARBA" id="ARBA00022630"/>
    </source>
</evidence>
<keyword evidence="4" id="KW-0274">FAD</keyword>
<dbReference type="Gene3D" id="3.50.50.60">
    <property type="entry name" value="FAD/NAD(P)-binding domain"/>
    <property type="match status" value="2"/>
</dbReference>
<keyword evidence="3" id="KW-0285">Flavoprotein</keyword>
<dbReference type="PANTHER" id="PTHR11552">
    <property type="entry name" value="GLUCOSE-METHANOL-CHOLINE GMC OXIDOREDUCTASE"/>
    <property type="match status" value="1"/>
</dbReference>
<accession>A0ABU9Y980</accession>
<evidence type="ECO:0000256" key="2">
    <source>
        <dbReference type="ARBA" id="ARBA00010790"/>
    </source>
</evidence>
<dbReference type="PANTHER" id="PTHR11552:SF147">
    <property type="entry name" value="CHOLINE DEHYDROGENASE, MITOCHONDRIAL"/>
    <property type="match status" value="1"/>
</dbReference>
<dbReference type="Gene3D" id="3.30.560.10">
    <property type="entry name" value="Glucose Oxidase, domain 3"/>
    <property type="match status" value="1"/>
</dbReference>
<evidence type="ECO:0000313" key="7">
    <source>
        <dbReference type="EMBL" id="MEN2792360.1"/>
    </source>
</evidence>
<dbReference type="RefSeq" id="WP_343890941.1">
    <property type="nucleotide sequence ID" value="NZ_BAAAEH010000036.1"/>
</dbReference>
<dbReference type="PIRSF" id="PIRSF000137">
    <property type="entry name" value="Alcohol_oxidase"/>
    <property type="match status" value="1"/>
</dbReference>
<keyword evidence="8" id="KW-1185">Reference proteome</keyword>
<dbReference type="EMBL" id="JBDIME010000027">
    <property type="protein sequence ID" value="MEN2792360.1"/>
    <property type="molecule type" value="Genomic_DNA"/>
</dbReference>
<organism evidence="7 8">
    <name type="scientific">Sphingomonas oligophenolica</name>
    <dbReference type="NCBI Taxonomy" id="301154"/>
    <lineage>
        <taxon>Bacteria</taxon>
        <taxon>Pseudomonadati</taxon>
        <taxon>Pseudomonadota</taxon>
        <taxon>Alphaproteobacteria</taxon>
        <taxon>Sphingomonadales</taxon>
        <taxon>Sphingomonadaceae</taxon>
        <taxon>Sphingomonas</taxon>
    </lineage>
</organism>
<evidence type="ECO:0000256" key="4">
    <source>
        <dbReference type="ARBA" id="ARBA00022827"/>
    </source>
</evidence>
<dbReference type="Pfam" id="PF00732">
    <property type="entry name" value="GMC_oxred_N"/>
    <property type="match status" value="1"/>
</dbReference>
<dbReference type="InterPro" id="IPR012132">
    <property type="entry name" value="GMC_OxRdtase"/>
</dbReference>
<dbReference type="SUPFAM" id="SSF51905">
    <property type="entry name" value="FAD/NAD(P)-binding domain"/>
    <property type="match status" value="1"/>
</dbReference>
<dbReference type="Proteomes" id="UP001419910">
    <property type="component" value="Unassembled WGS sequence"/>
</dbReference>
<feature type="domain" description="Glucose-methanol-choline oxidoreductase C-terminal" evidence="6">
    <location>
        <begin position="369"/>
        <end position="549"/>
    </location>
</feature>
<gene>
    <name evidence="7" type="ORF">ABC974_22200</name>
</gene>
<dbReference type="PROSITE" id="PS51257">
    <property type="entry name" value="PROKAR_LIPOPROTEIN"/>
    <property type="match status" value="1"/>
</dbReference>
<feature type="domain" description="Glucose-methanol-choline oxidoreductase N-terminal" evidence="5">
    <location>
        <begin position="8"/>
        <end position="302"/>
    </location>
</feature>
<evidence type="ECO:0000259" key="6">
    <source>
        <dbReference type="Pfam" id="PF05199"/>
    </source>
</evidence>
<comment type="cofactor">
    <cofactor evidence="1">
        <name>FAD</name>
        <dbReference type="ChEBI" id="CHEBI:57692"/>
    </cofactor>
</comment>
<protein>
    <submittedName>
        <fullName evidence="7">GMC oxidoreductase</fullName>
    </submittedName>
</protein>
<name>A0ABU9Y980_9SPHN</name>
<evidence type="ECO:0000256" key="1">
    <source>
        <dbReference type="ARBA" id="ARBA00001974"/>
    </source>
</evidence>
<dbReference type="Gene3D" id="3.30.410.40">
    <property type="match status" value="1"/>
</dbReference>
<evidence type="ECO:0000259" key="5">
    <source>
        <dbReference type="Pfam" id="PF00732"/>
    </source>
</evidence>
<dbReference type="SUPFAM" id="SSF54373">
    <property type="entry name" value="FAD-linked reductases, C-terminal domain"/>
    <property type="match status" value="1"/>
</dbReference>
<comment type="similarity">
    <text evidence="2">Belongs to the GMC oxidoreductase family.</text>
</comment>
<evidence type="ECO:0000313" key="8">
    <source>
        <dbReference type="Proteomes" id="UP001419910"/>
    </source>
</evidence>
<comment type="caution">
    <text evidence="7">The sequence shown here is derived from an EMBL/GenBank/DDBJ whole genome shotgun (WGS) entry which is preliminary data.</text>
</comment>